<dbReference type="InterPro" id="IPR004840">
    <property type="entry name" value="Amino_acid_permease_CS"/>
</dbReference>
<keyword evidence="5 7" id="KW-1133">Transmembrane helix</keyword>
<evidence type="ECO:0000313" key="9">
    <source>
        <dbReference type="EMBL" id="KIM21527.1"/>
    </source>
</evidence>
<dbReference type="PANTHER" id="PTHR43341:SF3">
    <property type="entry name" value="AMINO-ACID PERMEASE PB1C11.02-RELATED"/>
    <property type="match status" value="1"/>
</dbReference>
<proteinExistence type="predicted"/>
<evidence type="ECO:0000313" key="10">
    <source>
        <dbReference type="Proteomes" id="UP000054097"/>
    </source>
</evidence>
<feature type="transmembrane region" description="Helical" evidence="7">
    <location>
        <begin position="134"/>
        <end position="154"/>
    </location>
</feature>
<dbReference type="PIRSF" id="PIRSF006060">
    <property type="entry name" value="AA_transporter"/>
    <property type="match status" value="1"/>
</dbReference>
<keyword evidence="4" id="KW-0029">Amino-acid transport</keyword>
<protein>
    <recommendedName>
        <fullName evidence="8">Amino acid permease/ SLC12A domain-containing protein</fullName>
    </recommendedName>
</protein>
<feature type="transmembrane region" description="Helical" evidence="7">
    <location>
        <begin position="105"/>
        <end position="128"/>
    </location>
</feature>
<dbReference type="FunFam" id="1.20.1740.10:FF:000001">
    <property type="entry name" value="Amino acid permease"/>
    <property type="match status" value="1"/>
</dbReference>
<dbReference type="STRING" id="933852.A0A0C2WVW5"/>
<dbReference type="OrthoDB" id="3900342at2759"/>
<dbReference type="Gene3D" id="1.20.1740.10">
    <property type="entry name" value="Amino acid/polyamine transporter I"/>
    <property type="match status" value="1"/>
</dbReference>
<evidence type="ECO:0000256" key="5">
    <source>
        <dbReference type="ARBA" id="ARBA00022989"/>
    </source>
</evidence>
<dbReference type="InterPro" id="IPR004841">
    <property type="entry name" value="AA-permease/SLC12A_dom"/>
</dbReference>
<gene>
    <name evidence="9" type="ORF">M408DRAFT_333395</name>
</gene>
<evidence type="ECO:0000256" key="2">
    <source>
        <dbReference type="ARBA" id="ARBA00022448"/>
    </source>
</evidence>
<comment type="subcellular location">
    <subcellularLocation>
        <location evidence="1">Membrane</location>
        <topology evidence="1">Multi-pass membrane protein</topology>
    </subcellularLocation>
</comment>
<dbReference type="Pfam" id="PF00324">
    <property type="entry name" value="AA_permease"/>
    <property type="match status" value="1"/>
</dbReference>
<dbReference type="GO" id="GO:0016020">
    <property type="term" value="C:membrane"/>
    <property type="evidence" value="ECO:0007669"/>
    <property type="project" value="UniProtKB-SubCell"/>
</dbReference>
<dbReference type="PROSITE" id="PS00218">
    <property type="entry name" value="AMINO_ACID_PERMEASE_1"/>
    <property type="match status" value="1"/>
</dbReference>
<keyword evidence="3 7" id="KW-0812">Transmembrane</keyword>
<evidence type="ECO:0000256" key="1">
    <source>
        <dbReference type="ARBA" id="ARBA00004141"/>
    </source>
</evidence>
<reference evidence="10" key="2">
    <citation type="submission" date="2015-01" db="EMBL/GenBank/DDBJ databases">
        <title>Evolutionary Origins and Diversification of the Mycorrhizal Mutualists.</title>
        <authorList>
            <consortium name="DOE Joint Genome Institute"/>
            <consortium name="Mycorrhizal Genomics Consortium"/>
            <person name="Kohler A."/>
            <person name="Kuo A."/>
            <person name="Nagy L.G."/>
            <person name="Floudas D."/>
            <person name="Copeland A."/>
            <person name="Barry K.W."/>
            <person name="Cichocki N."/>
            <person name="Veneault-Fourrey C."/>
            <person name="LaButti K."/>
            <person name="Lindquist E.A."/>
            <person name="Lipzen A."/>
            <person name="Lundell T."/>
            <person name="Morin E."/>
            <person name="Murat C."/>
            <person name="Riley R."/>
            <person name="Ohm R."/>
            <person name="Sun H."/>
            <person name="Tunlid A."/>
            <person name="Henrissat B."/>
            <person name="Grigoriev I.V."/>
            <person name="Hibbett D.S."/>
            <person name="Martin F."/>
        </authorList>
    </citation>
    <scope>NUCLEOTIDE SEQUENCE [LARGE SCALE GENOMIC DNA]</scope>
    <source>
        <strain evidence="10">MAFF 305830</strain>
    </source>
</reference>
<dbReference type="HOGENOM" id="CLU_007946_12_2_1"/>
<feature type="transmembrane region" description="Helical" evidence="7">
    <location>
        <begin position="419"/>
        <end position="441"/>
    </location>
</feature>
<feature type="transmembrane region" description="Helical" evidence="7">
    <location>
        <begin position="175"/>
        <end position="195"/>
    </location>
</feature>
<evidence type="ECO:0000256" key="6">
    <source>
        <dbReference type="ARBA" id="ARBA00023136"/>
    </source>
</evidence>
<sequence>MIALGGAIGTGLFLGTGRSLAAGGPGTMLVCYTLTGFIVYITLLLLGEMSTQYPVAGSFTSYATRFIGDAYGFALSWNYWLNDAVSVASDLTAAQLILDFWRVRIPGWVVSLTIFLTLVSANAIHVKVYGELEYWLSSLKIITVLIFIITGTLVDGGLNREHKPIGFVNWTIGDAPFVGGLAGFATVFVAAAMSYGGTESLAISAGETRDPTRTIPRVVRTVFFRIVIFYLLTCVIIGLNVPYTYPNLSNKTTTTSPFTIVFTLAGSNIAASLMNTVMLSTVLSAGNHALFAGTRILYSLAKSKQAPKIFARTSKKGVPWVALLATSSGSALCFTTSTIGKGELWFWLQNLVGVSNQIAWLSIGIASWRFRKAWQLQGHPLNELHFHPRWTTTWGPPFVVFSVLMIMMVQTYSVTIPRFVLVDFLSLYLQVPMFFIFYFGWKLWRGSKTVDLKTVDIQADQYKADSETQAFLDEEEAHRQARIHGNRGWLWTMYYWLV</sequence>
<dbReference type="PANTHER" id="PTHR43341">
    <property type="entry name" value="AMINO ACID PERMEASE"/>
    <property type="match status" value="1"/>
</dbReference>
<feature type="transmembrane region" description="Helical" evidence="7">
    <location>
        <begin position="222"/>
        <end position="241"/>
    </location>
</feature>
<keyword evidence="2" id="KW-0813">Transport</keyword>
<feature type="domain" description="Amino acid permease/ SLC12A" evidence="8">
    <location>
        <begin position="1"/>
        <end position="448"/>
    </location>
</feature>
<feature type="transmembrane region" description="Helical" evidence="7">
    <location>
        <begin position="391"/>
        <end position="413"/>
    </location>
</feature>
<feature type="transmembrane region" description="Helical" evidence="7">
    <location>
        <begin position="253"/>
        <end position="271"/>
    </location>
</feature>
<dbReference type="Proteomes" id="UP000054097">
    <property type="component" value="Unassembled WGS sequence"/>
</dbReference>
<evidence type="ECO:0000259" key="8">
    <source>
        <dbReference type="Pfam" id="PF00324"/>
    </source>
</evidence>
<feature type="transmembrane region" description="Helical" evidence="7">
    <location>
        <begin position="318"/>
        <end position="339"/>
    </location>
</feature>
<keyword evidence="6 7" id="KW-0472">Membrane</keyword>
<reference evidence="9 10" key="1">
    <citation type="submission" date="2014-04" db="EMBL/GenBank/DDBJ databases">
        <authorList>
            <consortium name="DOE Joint Genome Institute"/>
            <person name="Kuo A."/>
            <person name="Zuccaro A."/>
            <person name="Kohler A."/>
            <person name="Nagy L.G."/>
            <person name="Floudas D."/>
            <person name="Copeland A."/>
            <person name="Barry K.W."/>
            <person name="Cichocki N."/>
            <person name="Veneault-Fourrey C."/>
            <person name="LaButti K."/>
            <person name="Lindquist E.A."/>
            <person name="Lipzen A."/>
            <person name="Lundell T."/>
            <person name="Morin E."/>
            <person name="Murat C."/>
            <person name="Sun H."/>
            <person name="Tunlid A."/>
            <person name="Henrissat B."/>
            <person name="Grigoriev I.V."/>
            <person name="Hibbett D.S."/>
            <person name="Martin F."/>
            <person name="Nordberg H.P."/>
            <person name="Cantor M.N."/>
            <person name="Hua S.X."/>
        </authorList>
    </citation>
    <scope>NUCLEOTIDE SEQUENCE [LARGE SCALE GENOMIC DNA]</scope>
    <source>
        <strain evidence="9 10">MAFF 305830</strain>
    </source>
</reference>
<organism evidence="9 10">
    <name type="scientific">Serendipita vermifera MAFF 305830</name>
    <dbReference type="NCBI Taxonomy" id="933852"/>
    <lineage>
        <taxon>Eukaryota</taxon>
        <taxon>Fungi</taxon>
        <taxon>Dikarya</taxon>
        <taxon>Basidiomycota</taxon>
        <taxon>Agaricomycotina</taxon>
        <taxon>Agaricomycetes</taxon>
        <taxon>Sebacinales</taxon>
        <taxon>Serendipitaceae</taxon>
        <taxon>Serendipita</taxon>
    </lineage>
</organism>
<evidence type="ECO:0000256" key="4">
    <source>
        <dbReference type="ARBA" id="ARBA00022970"/>
    </source>
</evidence>
<dbReference type="EMBL" id="KN824380">
    <property type="protein sequence ID" value="KIM21527.1"/>
    <property type="molecule type" value="Genomic_DNA"/>
</dbReference>
<dbReference type="GO" id="GO:0015171">
    <property type="term" value="F:amino acid transmembrane transporter activity"/>
    <property type="evidence" value="ECO:0007669"/>
    <property type="project" value="TreeGrafter"/>
</dbReference>
<evidence type="ECO:0000256" key="7">
    <source>
        <dbReference type="SAM" id="Phobius"/>
    </source>
</evidence>
<evidence type="ECO:0000256" key="3">
    <source>
        <dbReference type="ARBA" id="ARBA00022692"/>
    </source>
</evidence>
<keyword evidence="10" id="KW-1185">Reference proteome</keyword>
<name>A0A0C2WVW5_SERVB</name>
<dbReference type="InterPro" id="IPR050524">
    <property type="entry name" value="APC_YAT"/>
</dbReference>
<dbReference type="AlphaFoldDB" id="A0A0C2WVW5"/>
<feature type="transmembrane region" description="Helical" evidence="7">
    <location>
        <begin position="29"/>
        <end position="46"/>
    </location>
</feature>
<accession>A0A0C2WVW5</accession>